<dbReference type="EMBL" id="LHPF02000006">
    <property type="protein sequence ID" value="PSC73698.1"/>
    <property type="molecule type" value="Genomic_DNA"/>
</dbReference>
<reference evidence="2 3" key="1">
    <citation type="journal article" date="2018" name="Plant J.">
        <title>Genome sequences of Chlorella sorokiniana UTEX 1602 and Micractinium conductrix SAG 241.80: implications to maltose excretion by a green alga.</title>
        <authorList>
            <person name="Arriola M.B."/>
            <person name="Velmurugan N."/>
            <person name="Zhang Y."/>
            <person name="Plunkett M.H."/>
            <person name="Hondzo H."/>
            <person name="Barney B.M."/>
        </authorList>
    </citation>
    <scope>NUCLEOTIDE SEQUENCE [LARGE SCALE GENOMIC DNA]</scope>
    <source>
        <strain evidence="2 3">SAG 241.80</strain>
    </source>
</reference>
<dbReference type="AlphaFoldDB" id="A0A2P6VHZ5"/>
<accession>A0A2P6VHZ5</accession>
<keyword evidence="3" id="KW-1185">Reference proteome</keyword>
<sequence>MRVHGTATEAAVFVTLDDGHTHRLPGPLALVQTGAASGGGHAITHVNGLSLAEIVDTCPALPDDGSEAWDAAPTSTPLTTVRRGTTTVRALTVVAVHAALLGGSGCSSGAAEQPADPAAAAAEQRGLLRAAARLSWGLAGVVYEVMHGSAGHRPNLGRVERQTLAGAVLTQLYRLDRNLALGVLRACGQLTPARLAEMLEAGLLPTPARVRAAAPAVVSPPSDEEACAAAAGTAPLTPRRRDAEEAAAQV</sequence>
<gene>
    <name evidence="2" type="ORF">C2E20_3104</name>
</gene>
<name>A0A2P6VHZ5_9CHLO</name>
<dbReference type="Proteomes" id="UP000239649">
    <property type="component" value="Unassembled WGS sequence"/>
</dbReference>
<evidence type="ECO:0000313" key="2">
    <source>
        <dbReference type="EMBL" id="PSC73698.1"/>
    </source>
</evidence>
<dbReference type="OrthoDB" id="515208at2759"/>
<proteinExistence type="predicted"/>
<feature type="region of interest" description="Disordered" evidence="1">
    <location>
        <begin position="220"/>
        <end position="250"/>
    </location>
</feature>
<evidence type="ECO:0000313" key="3">
    <source>
        <dbReference type="Proteomes" id="UP000239649"/>
    </source>
</evidence>
<comment type="caution">
    <text evidence="2">The sequence shown here is derived from an EMBL/GenBank/DDBJ whole genome shotgun (WGS) entry which is preliminary data.</text>
</comment>
<protein>
    <submittedName>
        <fullName evidence="2">Uncharacterized protein</fullName>
    </submittedName>
</protein>
<feature type="compositionally biased region" description="Low complexity" evidence="1">
    <location>
        <begin position="220"/>
        <end position="234"/>
    </location>
</feature>
<organism evidence="2 3">
    <name type="scientific">Micractinium conductrix</name>
    <dbReference type="NCBI Taxonomy" id="554055"/>
    <lineage>
        <taxon>Eukaryota</taxon>
        <taxon>Viridiplantae</taxon>
        <taxon>Chlorophyta</taxon>
        <taxon>core chlorophytes</taxon>
        <taxon>Trebouxiophyceae</taxon>
        <taxon>Chlorellales</taxon>
        <taxon>Chlorellaceae</taxon>
        <taxon>Chlorella clade</taxon>
        <taxon>Micractinium</taxon>
    </lineage>
</organism>
<evidence type="ECO:0000256" key="1">
    <source>
        <dbReference type="SAM" id="MobiDB-lite"/>
    </source>
</evidence>